<dbReference type="AlphaFoldDB" id="A0A6A6V134"/>
<feature type="compositionally biased region" description="Low complexity" evidence="1">
    <location>
        <begin position="344"/>
        <end position="358"/>
    </location>
</feature>
<dbReference type="Pfam" id="PF26652">
    <property type="entry name" value="Zn_ribbon_double"/>
    <property type="match status" value="1"/>
</dbReference>
<evidence type="ECO:0000256" key="1">
    <source>
        <dbReference type="SAM" id="MobiDB-lite"/>
    </source>
</evidence>
<name>A0A6A6V134_9PLEO</name>
<feature type="region of interest" description="Disordered" evidence="1">
    <location>
        <begin position="163"/>
        <end position="199"/>
    </location>
</feature>
<keyword evidence="4" id="KW-1185">Reference proteome</keyword>
<organism evidence="3 4">
    <name type="scientific">Sporormia fimetaria CBS 119925</name>
    <dbReference type="NCBI Taxonomy" id="1340428"/>
    <lineage>
        <taxon>Eukaryota</taxon>
        <taxon>Fungi</taxon>
        <taxon>Dikarya</taxon>
        <taxon>Ascomycota</taxon>
        <taxon>Pezizomycotina</taxon>
        <taxon>Dothideomycetes</taxon>
        <taxon>Pleosporomycetidae</taxon>
        <taxon>Pleosporales</taxon>
        <taxon>Sporormiaceae</taxon>
        <taxon>Sporormia</taxon>
    </lineage>
</organism>
<reference evidence="3" key="1">
    <citation type="journal article" date="2020" name="Stud. Mycol.">
        <title>101 Dothideomycetes genomes: a test case for predicting lifestyles and emergence of pathogens.</title>
        <authorList>
            <person name="Haridas S."/>
            <person name="Albert R."/>
            <person name="Binder M."/>
            <person name="Bloem J."/>
            <person name="Labutti K."/>
            <person name="Salamov A."/>
            <person name="Andreopoulos B."/>
            <person name="Baker S."/>
            <person name="Barry K."/>
            <person name="Bills G."/>
            <person name="Bluhm B."/>
            <person name="Cannon C."/>
            <person name="Castanera R."/>
            <person name="Culley D."/>
            <person name="Daum C."/>
            <person name="Ezra D."/>
            <person name="Gonzalez J."/>
            <person name="Henrissat B."/>
            <person name="Kuo A."/>
            <person name="Liang C."/>
            <person name="Lipzen A."/>
            <person name="Lutzoni F."/>
            <person name="Magnuson J."/>
            <person name="Mondo S."/>
            <person name="Nolan M."/>
            <person name="Ohm R."/>
            <person name="Pangilinan J."/>
            <person name="Park H.-J."/>
            <person name="Ramirez L."/>
            <person name="Alfaro M."/>
            <person name="Sun H."/>
            <person name="Tritt A."/>
            <person name="Yoshinaga Y."/>
            <person name="Zwiers L.-H."/>
            <person name="Turgeon B."/>
            <person name="Goodwin S."/>
            <person name="Spatafora J."/>
            <person name="Crous P."/>
            <person name="Grigoriev I."/>
        </authorList>
    </citation>
    <scope>NUCLEOTIDE SEQUENCE</scope>
    <source>
        <strain evidence="3">CBS 119925</strain>
    </source>
</reference>
<feature type="region of interest" description="Disordered" evidence="1">
    <location>
        <begin position="300"/>
        <end position="358"/>
    </location>
</feature>
<protein>
    <recommendedName>
        <fullName evidence="2">Probable double zinc ribbon domain-containing protein</fullName>
    </recommendedName>
</protein>
<feature type="compositionally biased region" description="Basic and acidic residues" evidence="1">
    <location>
        <begin position="174"/>
        <end position="196"/>
    </location>
</feature>
<evidence type="ECO:0000259" key="2">
    <source>
        <dbReference type="Pfam" id="PF26652"/>
    </source>
</evidence>
<gene>
    <name evidence="3" type="ORF">M011DRAFT_480230</name>
</gene>
<evidence type="ECO:0000313" key="3">
    <source>
        <dbReference type="EMBL" id="KAF2744155.1"/>
    </source>
</evidence>
<dbReference type="EMBL" id="MU006591">
    <property type="protein sequence ID" value="KAF2744155.1"/>
    <property type="molecule type" value="Genomic_DNA"/>
</dbReference>
<dbReference type="OrthoDB" id="3799818at2759"/>
<accession>A0A6A6V134</accession>
<feature type="region of interest" description="Disordered" evidence="1">
    <location>
        <begin position="422"/>
        <end position="449"/>
    </location>
</feature>
<sequence length="449" mass="49740">MPRLLNNIVNLNSQLRTHGHSTDRNRPSTATTPSNAPHLPLHASSSTFHLPSEQHTHHPPPSNKDDGNVWSCHRCYATNRYTVQPGPHPLGTVRCLHCSHRPCEDCGIEGRVKYFVPIEEPLTVAINKGAENGGVGEEGSVPYGMICAVCGLSWRALETREETRGPRARKSGVFKRETAGEEKVGMESSETKEKTPWYKGKGKGVIRGALAKVPHLHLNANHNKSATTLVPLGDPKFPSRMQRAHSMVDLRHPLPPARPPPPPPPRMTVNDLLPPLPYLPPLQTGPRLFSRSSEETMLMPFTTPTTSPRKVAFDVSTPSATPKTPKTTQTLNREEVTSPRRRLTFFPSSSSSPHVNRVSPVRGTSIQFSGVRCHCGGVSRVDSWFCFRIDSAVVKEKPYESEEIRKVEKKKEVDPELLERGYGTPWIKTPKGKHEDPLRSHPVVGGNLL</sequence>
<feature type="region of interest" description="Disordered" evidence="1">
    <location>
        <begin position="15"/>
        <end position="65"/>
    </location>
</feature>
<feature type="compositionally biased region" description="Low complexity" evidence="1">
    <location>
        <begin position="316"/>
        <end position="330"/>
    </location>
</feature>
<dbReference type="InterPro" id="IPR058253">
    <property type="entry name" value="Zn_ribbon_double"/>
</dbReference>
<feature type="domain" description="Probable double zinc ribbon" evidence="2">
    <location>
        <begin position="69"/>
        <end position="160"/>
    </location>
</feature>
<evidence type="ECO:0000313" key="4">
    <source>
        <dbReference type="Proteomes" id="UP000799440"/>
    </source>
</evidence>
<proteinExistence type="predicted"/>
<dbReference type="Proteomes" id="UP000799440">
    <property type="component" value="Unassembled WGS sequence"/>
</dbReference>